<dbReference type="GO" id="GO:0006313">
    <property type="term" value="P:DNA transposition"/>
    <property type="evidence" value="ECO:0007669"/>
    <property type="project" value="InterPro"/>
</dbReference>
<dbReference type="Gene3D" id="3.30.70.1290">
    <property type="entry name" value="Transposase IS200-like"/>
    <property type="match status" value="1"/>
</dbReference>
<dbReference type="GO" id="GO:0003677">
    <property type="term" value="F:DNA binding"/>
    <property type="evidence" value="ECO:0007669"/>
    <property type="project" value="InterPro"/>
</dbReference>
<dbReference type="OrthoDB" id="9797997at2"/>
<dbReference type="GO" id="GO:0004803">
    <property type="term" value="F:transposase activity"/>
    <property type="evidence" value="ECO:0007669"/>
    <property type="project" value="InterPro"/>
</dbReference>
<dbReference type="EMBL" id="CP002831">
    <property type="protein sequence ID" value="AFC26138.1"/>
    <property type="molecule type" value="Genomic_DNA"/>
</dbReference>
<protein>
    <submittedName>
        <fullName evidence="2">Transposase</fullName>
    </submittedName>
</protein>
<dbReference type="RefSeq" id="WP_015693732.1">
    <property type="nucleotide sequence ID" value="NC_016940.1"/>
</dbReference>
<proteinExistence type="predicted"/>
<dbReference type="PANTHER" id="PTHR33360">
    <property type="entry name" value="TRANSPOSASE FOR INSERTION SEQUENCE ELEMENT IS200"/>
    <property type="match status" value="1"/>
</dbReference>
<dbReference type="SMART" id="SM01321">
    <property type="entry name" value="Y1_Tnp"/>
    <property type="match status" value="1"/>
</dbReference>
<evidence type="ECO:0000259" key="1">
    <source>
        <dbReference type="SMART" id="SM01321"/>
    </source>
</evidence>
<dbReference type="STRING" id="984262.SGRA_3413"/>
<dbReference type="Proteomes" id="UP000007519">
    <property type="component" value="Chromosome"/>
</dbReference>
<keyword evidence="3" id="KW-1185">Reference proteome</keyword>
<dbReference type="HOGENOM" id="CLU_101320_1_0_10"/>
<dbReference type="InterPro" id="IPR036515">
    <property type="entry name" value="Transposase_17_sf"/>
</dbReference>
<dbReference type="NCBIfam" id="NF033573">
    <property type="entry name" value="transpos_IS200"/>
    <property type="match status" value="1"/>
</dbReference>
<accession>H6L1R0</accession>
<dbReference type="Pfam" id="PF01797">
    <property type="entry name" value="Y1_Tnp"/>
    <property type="match status" value="1"/>
</dbReference>
<dbReference type="AlphaFoldDB" id="H6L1R0"/>
<name>H6L1R0_SAPGL</name>
<organism evidence="2 3">
    <name type="scientific">Saprospira grandis (strain Lewin)</name>
    <dbReference type="NCBI Taxonomy" id="984262"/>
    <lineage>
        <taxon>Bacteria</taxon>
        <taxon>Pseudomonadati</taxon>
        <taxon>Bacteroidota</taxon>
        <taxon>Saprospiria</taxon>
        <taxon>Saprospirales</taxon>
        <taxon>Saprospiraceae</taxon>
        <taxon>Saprospira</taxon>
    </lineage>
</organism>
<dbReference type="SUPFAM" id="SSF143422">
    <property type="entry name" value="Transposase IS200-like"/>
    <property type="match status" value="1"/>
</dbReference>
<dbReference type="InterPro" id="IPR002686">
    <property type="entry name" value="Transposase_17"/>
</dbReference>
<evidence type="ECO:0000313" key="3">
    <source>
        <dbReference type="Proteomes" id="UP000007519"/>
    </source>
</evidence>
<dbReference type="eggNOG" id="COG1943">
    <property type="taxonomic scope" value="Bacteria"/>
</dbReference>
<sequence>MGQSLVKNYIHIIFTTKYRQPWILPEIELFLHQKIIALSKDMDSPILAIGGSVDHLHILCNLSKQIALSAYLETLKSKSSYWIKGEPLFVANFYWQAGYAAFSVDPKNINLLVNYILNQKKHHETRDFELELKLLKSRYGVR</sequence>
<reference evidence="2 3" key="1">
    <citation type="journal article" date="2012" name="Stand. Genomic Sci.">
        <title>Complete genome sequencing and analysis of Saprospira grandis str. Lewin, a predatory marine bacterium.</title>
        <authorList>
            <person name="Saw J.H."/>
            <person name="Yuryev A."/>
            <person name="Kanbe M."/>
            <person name="Hou S."/>
            <person name="Young A.G."/>
            <person name="Aizawa S."/>
            <person name="Alam M."/>
        </authorList>
    </citation>
    <scope>NUCLEOTIDE SEQUENCE [LARGE SCALE GENOMIC DNA]</scope>
    <source>
        <strain evidence="2 3">Lewin</strain>
    </source>
</reference>
<dbReference type="PANTHER" id="PTHR33360:SF2">
    <property type="entry name" value="TRANSPOSASE FOR INSERTION SEQUENCE ELEMENT IS200"/>
    <property type="match status" value="1"/>
</dbReference>
<evidence type="ECO:0000313" key="2">
    <source>
        <dbReference type="EMBL" id="AFC26138.1"/>
    </source>
</evidence>
<feature type="domain" description="Transposase IS200-like" evidence="1">
    <location>
        <begin position="6"/>
        <end position="119"/>
    </location>
</feature>
<dbReference type="KEGG" id="sgn:SGRA_3413"/>
<gene>
    <name evidence="2" type="ordered locus">SGRA_3413</name>
</gene>